<keyword evidence="4" id="KW-1185">Reference proteome</keyword>
<evidence type="ECO:0000259" key="2">
    <source>
        <dbReference type="Pfam" id="PF08450"/>
    </source>
</evidence>
<evidence type="ECO:0000313" key="3">
    <source>
        <dbReference type="EMBL" id="MDN3686336.1"/>
    </source>
</evidence>
<dbReference type="Gene3D" id="2.120.10.30">
    <property type="entry name" value="TolB, C-terminal domain"/>
    <property type="match status" value="1"/>
</dbReference>
<dbReference type="Pfam" id="PF08450">
    <property type="entry name" value="SGL"/>
    <property type="match status" value="1"/>
</dbReference>
<dbReference type="Proteomes" id="UP001236663">
    <property type="component" value="Unassembled WGS sequence"/>
</dbReference>
<sequence length="314" mass="34048">MKITSHLRRISFFALFFLFLLPVFGQNLDVKDQALLDLVAEDVEVKKLADGFRFTEGPVWNKEEGYLLFSDIPANTIYKWSPGEGVTVFRDSSNNSNGLTYDAEGNLLVAEHSGRKIARLSSDGDYEEVVTEYKGTRLNSPNDLVVHSKGSIYFTDPPYGLPSGATDTLGFNGVYRFHNGKTTLIADDLFRPNGLALSPDERTLYVANSDGPKKYMKFPVSKGGKVVKGKLFFNASGLPGNGNPDGIKVDSQGNLFATGPGGVLVFAPNGRQLGTIRFPETPSNLAFGGADGKTLFVTARTGLYAVELKVAGNQ</sequence>
<dbReference type="PANTHER" id="PTHR47572:SF4">
    <property type="entry name" value="LACTONASE DRP35"/>
    <property type="match status" value="1"/>
</dbReference>
<dbReference type="PRINTS" id="PR01790">
    <property type="entry name" value="SMP30FAMILY"/>
</dbReference>
<dbReference type="InterPro" id="IPR011042">
    <property type="entry name" value="6-blade_b-propeller_TolB-like"/>
</dbReference>
<name>A0ABT8C0W5_9BACT</name>
<keyword evidence="1" id="KW-0378">Hydrolase</keyword>
<dbReference type="RefSeq" id="WP_163386942.1">
    <property type="nucleotide sequence ID" value="NZ_JAUFQS010000002.1"/>
</dbReference>
<accession>A0ABT8C0W5</accession>
<feature type="domain" description="SMP-30/Gluconolactonase/LRE-like region" evidence="2">
    <location>
        <begin position="54"/>
        <end position="299"/>
    </location>
</feature>
<dbReference type="SUPFAM" id="SSF63829">
    <property type="entry name" value="Calcium-dependent phosphotriesterase"/>
    <property type="match status" value="1"/>
</dbReference>
<dbReference type="InterPro" id="IPR005511">
    <property type="entry name" value="SMP-30"/>
</dbReference>
<dbReference type="EMBL" id="JAUFQS010000002">
    <property type="protein sequence ID" value="MDN3686336.1"/>
    <property type="molecule type" value="Genomic_DNA"/>
</dbReference>
<dbReference type="InterPro" id="IPR051262">
    <property type="entry name" value="SMP-30/CGR1_Lactonase"/>
</dbReference>
<evidence type="ECO:0000256" key="1">
    <source>
        <dbReference type="ARBA" id="ARBA00022801"/>
    </source>
</evidence>
<comment type="caution">
    <text evidence="3">The sequence shown here is derived from an EMBL/GenBank/DDBJ whole genome shotgun (WGS) entry which is preliminary data.</text>
</comment>
<gene>
    <name evidence="3" type="ORF">QWZ15_00725</name>
</gene>
<reference evidence="4" key="1">
    <citation type="journal article" date="2019" name="Int. J. Syst. Evol. Microbiol.">
        <title>The Global Catalogue of Microorganisms (GCM) 10K type strain sequencing project: providing services to taxonomists for standard genome sequencing and annotation.</title>
        <authorList>
            <consortium name="The Broad Institute Genomics Platform"/>
            <consortium name="The Broad Institute Genome Sequencing Center for Infectious Disease"/>
            <person name="Wu L."/>
            <person name="Ma J."/>
        </authorList>
    </citation>
    <scope>NUCLEOTIDE SEQUENCE [LARGE SCALE GENOMIC DNA]</scope>
    <source>
        <strain evidence="4">CECT 7706</strain>
    </source>
</reference>
<proteinExistence type="predicted"/>
<evidence type="ECO:0000313" key="4">
    <source>
        <dbReference type="Proteomes" id="UP001236663"/>
    </source>
</evidence>
<organism evidence="3 4">
    <name type="scientific">Cyclobacterium jeungdonense</name>
    <dbReference type="NCBI Taxonomy" id="708087"/>
    <lineage>
        <taxon>Bacteria</taxon>
        <taxon>Pseudomonadati</taxon>
        <taxon>Bacteroidota</taxon>
        <taxon>Cytophagia</taxon>
        <taxon>Cytophagales</taxon>
        <taxon>Cyclobacteriaceae</taxon>
        <taxon>Cyclobacterium</taxon>
    </lineage>
</organism>
<dbReference type="PANTHER" id="PTHR47572">
    <property type="entry name" value="LIPOPROTEIN-RELATED"/>
    <property type="match status" value="1"/>
</dbReference>
<dbReference type="InterPro" id="IPR013658">
    <property type="entry name" value="SGL"/>
</dbReference>
<protein>
    <submittedName>
        <fullName evidence="3">SMP-30/gluconolactonase/LRE family protein</fullName>
    </submittedName>
</protein>